<protein>
    <submittedName>
        <fullName evidence="1">DUF910 family protein</fullName>
    </submittedName>
</protein>
<dbReference type="AlphaFoldDB" id="A0A4Q0VRE2"/>
<dbReference type="Gene3D" id="1.10.287.760">
    <property type="entry name" value="YqgQ-like"/>
    <property type="match status" value="1"/>
</dbReference>
<dbReference type="Pfam" id="PF06014">
    <property type="entry name" value="YqgQ-like"/>
    <property type="match status" value="1"/>
</dbReference>
<evidence type="ECO:0000313" key="2">
    <source>
        <dbReference type="Proteomes" id="UP000290649"/>
    </source>
</evidence>
<gene>
    <name evidence="1" type="ORF">DS745_14665</name>
</gene>
<dbReference type="InterPro" id="IPR023164">
    <property type="entry name" value="YqgQ-like_sf"/>
</dbReference>
<organism evidence="1 2">
    <name type="scientific">Anaerobacillus alkaliphilus</name>
    <dbReference type="NCBI Taxonomy" id="1548597"/>
    <lineage>
        <taxon>Bacteria</taxon>
        <taxon>Bacillati</taxon>
        <taxon>Bacillota</taxon>
        <taxon>Bacilli</taxon>
        <taxon>Bacillales</taxon>
        <taxon>Bacillaceae</taxon>
        <taxon>Anaerobacillus</taxon>
    </lineage>
</organism>
<keyword evidence="2" id="KW-1185">Reference proteome</keyword>
<sequence>MKTMYELRQFLQKHGAFIYTGDRAGDLELFEMELRQLYEWNMIDVLTLQQGLLILKKELSEYQKGNS</sequence>
<evidence type="ECO:0000313" key="1">
    <source>
        <dbReference type="EMBL" id="RXI99462.1"/>
    </source>
</evidence>
<dbReference type="InterPro" id="IPR009256">
    <property type="entry name" value="YqgQ-like"/>
</dbReference>
<proteinExistence type="predicted"/>
<dbReference type="Proteomes" id="UP000290649">
    <property type="component" value="Unassembled WGS sequence"/>
</dbReference>
<reference evidence="1 2" key="1">
    <citation type="journal article" date="2019" name="Int. J. Syst. Evol. Microbiol.">
        <title>Anaerobacillus alkaliphilus sp. nov., a novel alkaliphilic and moderately halophilic bacterium.</title>
        <authorList>
            <person name="Borsodi A.K."/>
            <person name="Aszalos J.M."/>
            <person name="Bihari P."/>
            <person name="Nagy I."/>
            <person name="Schumann P."/>
            <person name="Sproer C."/>
            <person name="Kovacs A.L."/>
            <person name="Boka K."/>
            <person name="Dobosy P."/>
            <person name="Ovari M."/>
            <person name="Szili-Kovacs T."/>
            <person name="Toth E."/>
        </authorList>
    </citation>
    <scope>NUCLEOTIDE SEQUENCE [LARGE SCALE GENOMIC DNA]</scope>
    <source>
        <strain evidence="1 2">B16-10</strain>
    </source>
</reference>
<accession>A0A4Q0VRE2</accession>
<comment type="caution">
    <text evidence="1">The sequence shown here is derived from an EMBL/GenBank/DDBJ whole genome shotgun (WGS) entry which is preliminary data.</text>
</comment>
<name>A0A4Q0VRE2_9BACI</name>
<dbReference type="EMBL" id="QOUX01000045">
    <property type="protein sequence ID" value="RXI99462.1"/>
    <property type="molecule type" value="Genomic_DNA"/>
</dbReference>
<dbReference type="RefSeq" id="WP_129078971.1">
    <property type="nucleotide sequence ID" value="NZ_QOUX01000045.1"/>
</dbReference>
<dbReference type="OrthoDB" id="2361671at2"/>
<dbReference type="SUPFAM" id="SSF158379">
    <property type="entry name" value="YqgQ-like"/>
    <property type="match status" value="1"/>
</dbReference>